<keyword evidence="1 2" id="KW-0694">RNA-binding</keyword>
<sequence length="260" mass="28928">MADRPLPPIPKIDDPILFLDIYTHKSIRDSKNQDYGDTQRLSILGGKVFDFIVANVLFFERPMIPADEMTEKLRDLTSDTQIQAWVDSYKLKDRLLYTQEFAERINEADETRFFFYSYIGAVYMRSGVSPIQNWIARLINPDAEPVPLVNPPSPTLQLGGASTSQHRSPPPPGTAPPPLPQTTPTGAPPSLGILARLNQTASQKNLQVTYPAERCGEPHNPLWTVRCVVDGDTMGSGIGKNQKIAKEVAAQEAWAALRWS</sequence>
<evidence type="ECO:0000259" key="5">
    <source>
        <dbReference type="PROSITE" id="PS50142"/>
    </source>
</evidence>
<dbReference type="OrthoDB" id="3353871at2759"/>
<dbReference type="InterPro" id="IPR036389">
    <property type="entry name" value="RNase_III_sf"/>
</dbReference>
<dbReference type="InterPro" id="IPR014720">
    <property type="entry name" value="dsRBD_dom"/>
</dbReference>
<dbReference type="SMART" id="SM00535">
    <property type="entry name" value="RIBOc"/>
    <property type="match status" value="1"/>
</dbReference>
<evidence type="ECO:0000313" key="6">
    <source>
        <dbReference type="EMBL" id="KAF9502350.1"/>
    </source>
</evidence>
<proteinExistence type="predicted"/>
<organism evidence="6 7">
    <name type="scientific">Pleurotus eryngii</name>
    <name type="common">Boletus of the steppes</name>
    <dbReference type="NCBI Taxonomy" id="5323"/>
    <lineage>
        <taxon>Eukaryota</taxon>
        <taxon>Fungi</taxon>
        <taxon>Dikarya</taxon>
        <taxon>Basidiomycota</taxon>
        <taxon>Agaricomycotina</taxon>
        <taxon>Agaricomycetes</taxon>
        <taxon>Agaricomycetidae</taxon>
        <taxon>Agaricales</taxon>
        <taxon>Pleurotineae</taxon>
        <taxon>Pleurotaceae</taxon>
        <taxon>Pleurotus</taxon>
    </lineage>
</organism>
<dbReference type="InterPro" id="IPR000999">
    <property type="entry name" value="RNase_III_dom"/>
</dbReference>
<dbReference type="SMART" id="SM00358">
    <property type="entry name" value="DSRM"/>
    <property type="match status" value="1"/>
</dbReference>
<feature type="domain" description="DRBM" evidence="4">
    <location>
        <begin position="192"/>
        <end position="259"/>
    </location>
</feature>
<feature type="domain" description="RNase III" evidence="5">
    <location>
        <begin position="12"/>
        <end position="127"/>
    </location>
</feature>
<evidence type="ECO:0000259" key="4">
    <source>
        <dbReference type="PROSITE" id="PS50137"/>
    </source>
</evidence>
<dbReference type="Gene3D" id="1.10.1520.10">
    <property type="entry name" value="Ribonuclease III domain"/>
    <property type="match status" value="1"/>
</dbReference>
<protein>
    <submittedName>
        <fullName evidence="6">Uncharacterized protein</fullName>
    </submittedName>
</protein>
<feature type="compositionally biased region" description="Pro residues" evidence="3">
    <location>
        <begin position="168"/>
        <end position="181"/>
    </location>
</feature>
<dbReference type="SUPFAM" id="SSF69065">
    <property type="entry name" value="RNase III domain-like"/>
    <property type="match status" value="1"/>
</dbReference>
<accession>A0A9P6ABL6</accession>
<dbReference type="PROSITE" id="PS50137">
    <property type="entry name" value="DS_RBD"/>
    <property type="match status" value="1"/>
</dbReference>
<comment type="caution">
    <text evidence="6">The sequence shown here is derived from an EMBL/GenBank/DDBJ whole genome shotgun (WGS) entry which is preliminary data.</text>
</comment>
<dbReference type="EMBL" id="MU154521">
    <property type="protein sequence ID" value="KAF9502350.1"/>
    <property type="molecule type" value="Genomic_DNA"/>
</dbReference>
<dbReference type="Pfam" id="PF00035">
    <property type="entry name" value="dsrm"/>
    <property type="match status" value="1"/>
</dbReference>
<dbReference type="PROSITE" id="PS50142">
    <property type="entry name" value="RNASE_3_2"/>
    <property type="match status" value="1"/>
</dbReference>
<reference evidence="6" key="1">
    <citation type="submission" date="2020-11" db="EMBL/GenBank/DDBJ databases">
        <authorList>
            <consortium name="DOE Joint Genome Institute"/>
            <person name="Ahrendt S."/>
            <person name="Riley R."/>
            <person name="Andreopoulos W."/>
            <person name="Labutti K."/>
            <person name="Pangilinan J."/>
            <person name="Ruiz-Duenas F.J."/>
            <person name="Barrasa J.M."/>
            <person name="Sanchez-Garcia M."/>
            <person name="Camarero S."/>
            <person name="Miyauchi S."/>
            <person name="Serrano A."/>
            <person name="Linde D."/>
            <person name="Babiker R."/>
            <person name="Drula E."/>
            <person name="Ayuso-Fernandez I."/>
            <person name="Pacheco R."/>
            <person name="Padilla G."/>
            <person name="Ferreira P."/>
            <person name="Barriuso J."/>
            <person name="Kellner H."/>
            <person name="Castanera R."/>
            <person name="Alfaro M."/>
            <person name="Ramirez L."/>
            <person name="Pisabarro A.G."/>
            <person name="Kuo A."/>
            <person name="Tritt A."/>
            <person name="Lipzen A."/>
            <person name="He G."/>
            <person name="Yan M."/>
            <person name="Ng V."/>
            <person name="Cullen D."/>
            <person name="Martin F."/>
            <person name="Rosso M.-N."/>
            <person name="Henrissat B."/>
            <person name="Hibbett D."/>
            <person name="Martinez A.T."/>
            <person name="Grigoriev I.V."/>
        </authorList>
    </citation>
    <scope>NUCLEOTIDE SEQUENCE</scope>
    <source>
        <strain evidence="6">ATCC 90797</strain>
    </source>
</reference>
<evidence type="ECO:0000256" key="1">
    <source>
        <dbReference type="ARBA" id="ARBA00022884"/>
    </source>
</evidence>
<evidence type="ECO:0000256" key="2">
    <source>
        <dbReference type="PROSITE-ProRule" id="PRU00266"/>
    </source>
</evidence>
<dbReference type="GO" id="GO:0006396">
    <property type="term" value="P:RNA processing"/>
    <property type="evidence" value="ECO:0007669"/>
    <property type="project" value="InterPro"/>
</dbReference>
<feature type="region of interest" description="Disordered" evidence="3">
    <location>
        <begin position="148"/>
        <end position="190"/>
    </location>
</feature>
<dbReference type="SUPFAM" id="SSF54768">
    <property type="entry name" value="dsRNA-binding domain-like"/>
    <property type="match status" value="1"/>
</dbReference>
<dbReference type="Proteomes" id="UP000807025">
    <property type="component" value="Unassembled WGS sequence"/>
</dbReference>
<gene>
    <name evidence="6" type="ORF">BDN71DRAFT_1500481</name>
</gene>
<dbReference type="GO" id="GO:0004525">
    <property type="term" value="F:ribonuclease III activity"/>
    <property type="evidence" value="ECO:0007669"/>
    <property type="project" value="InterPro"/>
</dbReference>
<dbReference type="Pfam" id="PF14622">
    <property type="entry name" value="Ribonucleas_3_3"/>
    <property type="match status" value="1"/>
</dbReference>
<dbReference type="CDD" id="cd00593">
    <property type="entry name" value="RIBOc"/>
    <property type="match status" value="1"/>
</dbReference>
<keyword evidence="7" id="KW-1185">Reference proteome</keyword>
<dbReference type="AlphaFoldDB" id="A0A9P6ABL6"/>
<name>A0A9P6ABL6_PLEER</name>
<dbReference type="Gene3D" id="3.30.160.20">
    <property type="match status" value="1"/>
</dbReference>
<evidence type="ECO:0000256" key="3">
    <source>
        <dbReference type="SAM" id="MobiDB-lite"/>
    </source>
</evidence>
<dbReference type="GO" id="GO:0003723">
    <property type="term" value="F:RNA binding"/>
    <property type="evidence" value="ECO:0007669"/>
    <property type="project" value="UniProtKB-UniRule"/>
</dbReference>
<evidence type="ECO:0000313" key="7">
    <source>
        <dbReference type="Proteomes" id="UP000807025"/>
    </source>
</evidence>